<feature type="signal peptide" evidence="1">
    <location>
        <begin position="1"/>
        <end position="17"/>
    </location>
</feature>
<evidence type="ECO:0000313" key="3">
    <source>
        <dbReference type="Proteomes" id="UP001434883"/>
    </source>
</evidence>
<name>A0ABV0RLS4_9TELE</name>
<sequence>MWWDSLVLLNWVRSYLAEQYYLRFLKAPFSGHCYSISACAPLTPIMLFPYPFNTIKNSHTADIASLLQLNTSTDVLHHYHMTKQKPHSQHHPSCNTYTNSNRIKINIGC</sequence>
<proteinExistence type="predicted"/>
<reference evidence="2 3" key="1">
    <citation type="submission" date="2021-06" db="EMBL/GenBank/DDBJ databases">
        <authorList>
            <person name="Palmer J.M."/>
        </authorList>
    </citation>
    <scope>NUCLEOTIDE SEQUENCE [LARGE SCALE GENOMIC DNA]</scope>
    <source>
        <strain evidence="2 3">XC_2019</strain>
        <tissue evidence="2">Muscle</tissue>
    </source>
</reference>
<accession>A0ABV0RLS4</accession>
<feature type="chain" id="PRO_5046907385" evidence="1">
    <location>
        <begin position="18"/>
        <end position="109"/>
    </location>
</feature>
<dbReference type="Proteomes" id="UP001434883">
    <property type="component" value="Unassembled WGS sequence"/>
</dbReference>
<dbReference type="EMBL" id="JAHRIN010050864">
    <property type="protein sequence ID" value="MEQ2208964.1"/>
    <property type="molecule type" value="Genomic_DNA"/>
</dbReference>
<organism evidence="2 3">
    <name type="scientific">Xenoophorus captivus</name>
    <dbReference type="NCBI Taxonomy" id="1517983"/>
    <lineage>
        <taxon>Eukaryota</taxon>
        <taxon>Metazoa</taxon>
        <taxon>Chordata</taxon>
        <taxon>Craniata</taxon>
        <taxon>Vertebrata</taxon>
        <taxon>Euteleostomi</taxon>
        <taxon>Actinopterygii</taxon>
        <taxon>Neopterygii</taxon>
        <taxon>Teleostei</taxon>
        <taxon>Neoteleostei</taxon>
        <taxon>Acanthomorphata</taxon>
        <taxon>Ovalentaria</taxon>
        <taxon>Atherinomorphae</taxon>
        <taxon>Cyprinodontiformes</taxon>
        <taxon>Goodeidae</taxon>
        <taxon>Xenoophorus</taxon>
    </lineage>
</organism>
<protein>
    <submittedName>
        <fullName evidence="2">Uncharacterized protein</fullName>
    </submittedName>
</protein>
<keyword evidence="1" id="KW-0732">Signal</keyword>
<keyword evidence="3" id="KW-1185">Reference proteome</keyword>
<evidence type="ECO:0000256" key="1">
    <source>
        <dbReference type="SAM" id="SignalP"/>
    </source>
</evidence>
<evidence type="ECO:0000313" key="2">
    <source>
        <dbReference type="EMBL" id="MEQ2208964.1"/>
    </source>
</evidence>
<gene>
    <name evidence="2" type="ORF">XENOCAPTIV_020840</name>
</gene>
<comment type="caution">
    <text evidence="2">The sequence shown here is derived from an EMBL/GenBank/DDBJ whole genome shotgun (WGS) entry which is preliminary data.</text>
</comment>